<reference evidence="1" key="2">
    <citation type="submission" date="2022-06" db="EMBL/GenBank/DDBJ databases">
        <title>Xiashengella guii gen. nov. sp. nov., a bacterium isolated form anaerobic digestion tank.</title>
        <authorList>
            <person name="Huang H."/>
        </authorList>
    </citation>
    <scope>NUCLEOTIDE SEQUENCE</scope>
    <source>
        <strain evidence="1">Ai-910</strain>
    </source>
</reference>
<dbReference type="KEGG" id="alkq:M9189_09025"/>
<dbReference type="RefSeq" id="WP_250722511.1">
    <property type="nucleotide sequence ID" value="NZ_CP098400.1"/>
</dbReference>
<proteinExistence type="predicted"/>
<accession>A0A9J6ZMX6</accession>
<dbReference type="EMBL" id="CP098400">
    <property type="protein sequence ID" value="URW78995.1"/>
    <property type="molecule type" value="Genomic_DNA"/>
</dbReference>
<dbReference type="PROSITE" id="PS51257">
    <property type="entry name" value="PROKAR_LIPOPROTEIN"/>
    <property type="match status" value="1"/>
</dbReference>
<keyword evidence="2" id="KW-1185">Reference proteome</keyword>
<gene>
    <name evidence="1" type="ORF">M9189_09025</name>
</gene>
<evidence type="ECO:0000313" key="1">
    <source>
        <dbReference type="EMBL" id="URW78995.1"/>
    </source>
</evidence>
<name>A0A9J6ZMX6_9BACT</name>
<evidence type="ECO:0000313" key="2">
    <source>
        <dbReference type="Proteomes" id="UP001056426"/>
    </source>
</evidence>
<organism evidence="1 2">
    <name type="scientific">Xiashengella succiniciproducens</name>
    <dbReference type="NCBI Taxonomy" id="2949635"/>
    <lineage>
        <taxon>Bacteria</taxon>
        <taxon>Pseudomonadati</taxon>
        <taxon>Bacteroidota</taxon>
        <taxon>Bacteroidia</taxon>
        <taxon>Marinilabiliales</taxon>
        <taxon>Marinilabiliaceae</taxon>
        <taxon>Xiashengella</taxon>
    </lineage>
</organism>
<protein>
    <submittedName>
        <fullName evidence="1">Uncharacterized protein</fullName>
    </submittedName>
</protein>
<sequence length="660" mass="73128">MKTLKFINILKSAFVATVVLTTACQPDEYELGQVLSKSELKYEVVQDSDDPNAVIIKALNPGTQPYWITPMGRSTKLQDTVRIPFAGDYTFVYGVISRGGVVQADPLVVTITTNNLNYVSDPLWTLLTGGVGNEKVWYLDLNADGESRYFAGPLYFYGTDDSWATVTEGQTVEGDVWNWQPDWKGNSWLMAAGDYGSMTFSLKGNAVITVDHKMLGRQESGTFFLDAAAKKLTITDASPLHDSNRDGHVVNWGDIKLMSLTENTMQLAVLRDKALSGEDPCLLVYNFISKDYYDNWVPDDMPDPEPVLPAGWKDDVSKVIAVTDVITWKLSTSNPIDWANLDGSRMNGWNQPADYPDWLGVVDPSIYEGFSLQINSSTGAVVYTAPDGNVEQGSYTLDDKGFYTFTGINPSFPVVGWANFELTADKQLRILSIEKDGLGNLSGMWVGAKDPVKPEYVAYHLVPSVSGGAGSDPAAIVKGYLCSKTWKIDSDREYDVDAPWAEGRYQGPVIFSDYASWSWNPLPGEQYGAGEVGIDYGTMKFNEDGTVIIKQRVRCFTYEEELGGVTQTLVRRGLPQTGDVLETDEIVTLNGIWVFNLDTWSLKLSVDMLHPWTADYAVADWGNITVFRAEENVLIFQVMRSQELSGEDAMPMGYVFVPVE</sequence>
<dbReference type="AlphaFoldDB" id="A0A9J6ZMX6"/>
<reference evidence="1" key="1">
    <citation type="submission" date="2022-05" db="EMBL/GenBank/DDBJ databases">
        <authorList>
            <person name="Sun X."/>
        </authorList>
    </citation>
    <scope>NUCLEOTIDE SEQUENCE</scope>
    <source>
        <strain evidence="1">Ai-910</strain>
    </source>
</reference>
<dbReference type="Proteomes" id="UP001056426">
    <property type="component" value="Chromosome"/>
</dbReference>